<feature type="compositionally biased region" description="Low complexity" evidence="1">
    <location>
        <begin position="1223"/>
        <end position="1239"/>
    </location>
</feature>
<evidence type="ECO:0000313" key="2">
    <source>
        <dbReference type="EMBL" id="KIO18547.1"/>
    </source>
</evidence>
<evidence type="ECO:0000256" key="1">
    <source>
        <dbReference type="SAM" id="MobiDB-lite"/>
    </source>
</evidence>
<keyword evidence="3" id="KW-1185">Reference proteome</keyword>
<dbReference type="OrthoDB" id="10031156at2759"/>
<protein>
    <submittedName>
        <fullName evidence="2">Uncharacterized protein</fullName>
    </submittedName>
</protein>
<reference evidence="2 3" key="1">
    <citation type="submission" date="2014-04" db="EMBL/GenBank/DDBJ databases">
        <authorList>
            <consortium name="DOE Joint Genome Institute"/>
            <person name="Kuo A."/>
            <person name="Girlanda M."/>
            <person name="Perotto S."/>
            <person name="Kohler A."/>
            <person name="Nagy L.G."/>
            <person name="Floudas D."/>
            <person name="Copeland A."/>
            <person name="Barry K.W."/>
            <person name="Cichocki N."/>
            <person name="Veneault-Fourrey C."/>
            <person name="LaButti K."/>
            <person name="Lindquist E.A."/>
            <person name="Lipzen A."/>
            <person name="Lundell T."/>
            <person name="Morin E."/>
            <person name="Murat C."/>
            <person name="Sun H."/>
            <person name="Tunlid A."/>
            <person name="Henrissat B."/>
            <person name="Grigoriev I.V."/>
            <person name="Hibbett D.S."/>
            <person name="Martin F."/>
            <person name="Nordberg H.P."/>
            <person name="Cantor M.N."/>
            <person name="Hua S.X."/>
        </authorList>
    </citation>
    <scope>NUCLEOTIDE SEQUENCE [LARGE SCALE GENOMIC DNA]</scope>
    <source>
        <strain evidence="2 3">MUT 4182</strain>
    </source>
</reference>
<dbReference type="PANTHER" id="PTHR47839:SF1">
    <property type="entry name" value="DOMAIN PROTEIN, PUTATIVE (AFU_ORTHOLOGUE AFUA_6G04830)-RELATED"/>
    <property type="match status" value="1"/>
</dbReference>
<dbReference type="EMBL" id="KN823278">
    <property type="protein sequence ID" value="KIO18547.1"/>
    <property type="molecule type" value="Genomic_DNA"/>
</dbReference>
<dbReference type="HOGENOM" id="CLU_001744_1_0_1"/>
<feature type="compositionally biased region" description="Gly residues" evidence="1">
    <location>
        <begin position="1271"/>
        <end position="1282"/>
    </location>
</feature>
<name>A0A0C3LAN8_9AGAM</name>
<evidence type="ECO:0000313" key="3">
    <source>
        <dbReference type="Proteomes" id="UP000054248"/>
    </source>
</evidence>
<accession>A0A0C3LAN8</accession>
<feature type="compositionally biased region" description="Basic and acidic residues" evidence="1">
    <location>
        <begin position="1194"/>
        <end position="1203"/>
    </location>
</feature>
<sequence>MTVKEVQSSDLRMQAQVLRWVYTTGSEKAAPKVAAVASKPLASGGFFASIFSSFTSGTASPATRPLTPVPATPPADPLEAVDSSVILTVYSAKVESKLDQKSMAELERATKKKPPTTCSYSLIYTGKDEFDMSQEEDQKEFKATGSVFQGLRADLDGTGAARVFIGHATSQSTGIGGHISARFIPTVERESIDLVDRQVSVWNKELLWVGGYLCRFIYESQLATIRTLWDEAMKSQKTPGEEISATTREWLESKALHTLKFFTFHPTTPSAVVGLNMEAAFFACARDKGAFPIISSAGVKPAGQVRSYSPEYGAFLKNTPMLTESVIKAVPLTVNALREKGLIRDITFGDVLKELGQRPLNETEMEACLKWRIGLDTAGLQGHDEEVVRKQFLQAAILSYMEPKEDGGKEERIIPLASIKTFISVSNSISPNFPLPPQTLPFSLSKHFTSDSLRRFFGWADLTVVEWLEYLLSPSNGLPNESNITTSPEFAEKTLNVLAKAWGSLSKQQIQKIAEILQDKTVIPTKSGMKVPKEAYFANANVFPDLPIVEMPKGTHIRGGLEKVLTALGVMKHVELQIVFSRMITTGDWGVQELMKYLVAVRETLTPLEKDRLRQTAAFPQEADASGSAKPVRKKPGDLYEPVNNLRELGLPILEWGAQHKWRPNSEEAKMLFDFGLRRFPPQTTILELASKSEDPAKQRKALGYFLENFDARYSSTYDPNQVAHLAFIPSIKPDGTAFLARLGEVFTNPECAFLGFALVEPSLRDAATNKLGVPKDPPATLLLSILTDKPPNDPTAGRQMFEYLTTRIADFPPQSFQNLRMMKIVPAMPPAARSGAKEKQGGDNWVLCKPGECFFRSDRGRSSSDVHSKLFTFVDFGGKANVFLKACGVKDEPNIQEIAEMMVRDPKHFLELAGGQQGYLDELRQVAAQYNFDPRLLAQMRTTPFLVATRRTPKAAKDTKSTQLVDVGDGEEEDYETEFDLLRPNQIVIIDDTNAYSLFAESLWGAPQEDIFEVFYQSLGCRRLTSLVSEEYHPQQVEAVPSPTTKDLRNLVLQRFPLFLHERNAQCKVKTDWLGQGSNFVVKGCRKLSLVRKIEFGGKILQKSQEASAAADLPSSIRSFGPLTLFYSQYDKLDMYEVAHSICRLLLKKPKVNDSLLFMTILSTDLRALRRRGFNVDRILHQQKAERELLAARQAEARREEQEALPVPPGGDPFAKPTPVRATRPASTAPSEASETSTVVQSDAAPRIKQATKTPASQVLDSFRNRFGRQGTGGGLAGLIGGERDGPSTQTPPRNEHARVTPTSDIERNIRTAVNACRSENSSVLTNRQNMTTVKESLEDGYCDISGTDKDFTLVGTIQGYKFYVARDVENPQQVAVANQAALGRFASAIITPLKDVYKLPPTSLHIFYDQKGDLIAFNRNGSLFVNLRYYESWHDTDVQAGKAAPALISWYHSLAHEIAHNLVQPHNSEHEFYFSAICESHLLEFTRLLNRVVG</sequence>
<dbReference type="STRING" id="1051891.A0A0C3LAN8"/>
<reference evidence="3" key="2">
    <citation type="submission" date="2015-01" db="EMBL/GenBank/DDBJ databases">
        <title>Evolutionary Origins and Diversification of the Mycorrhizal Mutualists.</title>
        <authorList>
            <consortium name="DOE Joint Genome Institute"/>
            <consortium name="Mycorrhizal Genomics Consortium"/>
            <person name="Kohler A."/>
            <person name="Kuo A."/>
            <person name="Nagy L.G."/>
            <person name="Floudas D."/>
            <person name="Copeland A."/>
            <person name="Barry K.W."/>
            <person name="Cichocki N."/>
            <person name="Veneault-Fourrey C."/>
            <person name="LaButti K."/>
            <person name="Lindquist E.A."/>
            <person name="Lipzen A."/>
            <person name="Lundell T."/>
            <person name="Morin E."/>
            <person name="Murat C."/>
            <person name="Riley R."/>
            <person name="Ohm R."/>
            <person name="Sun H."/>
            <person name="Tunlid A."/>
            <person name="Henrissat B."/>
            <person name="Grigoriev I.V."/>
            <person name="Hibbett D.S."/>
            <person name="Martin F."/>
        </authorList>
    </citation>
    <scope>NUCLEOTIDE SEQUENCE [LARGE SCALE GENOMIC DNA]</scope>
    <source>
        <strain evidence="3">MUT 4182</strain>
    </source>
</reference>
<feature type="region of interest" description="Disordered" evidence="1">
    <location>
        <begin position="1194"/>
        <end position="1257"/>
    </location>
</feature>
<gene>
    <name evidence="2" type="ORF">M407DRAFT_225295</name>
</gene>
<organism evidence="2 3">
    <name type="scientific">Tulasnella calospora MUT 4182</name>
    <dbReference type="NCBI Taxonomy" id="1051891"/>
    <lineage>
        <taxon>Eukaryota</taxon>
        <taxon>Fungi</taxon>
        <taxon>Dikarya</taxon>
        <taxon>Basidiomycota</taxon>
        <taxon>Agaricomycotina</taxon>
        <taxon>Agaricomycetes</taxon>
        <taxon>Cantharellales</taxon>
        <taxon>Tulasnellaceae</taxon>
        <taxon>Tulasnella</taxon>
    </lineage>
</organism>
<dbReference type="Proteomes" id="UP000054248">
    <property type="component" value="Unassembled WGS sequence"/>
</dbReference>
<dbReference type="InterPro" id="IPR022155">
    <property type="entry name" value="DUF3684"/>
</dbReference>
<dbReference type="Pfam" id="PF12449">
    <property type="entry name" value="DUF3684"/>
    <property type="match status" value="1"/>
</dbReference>
<proteinExistence type="predicted"/>
<dbReference type="PANTHER" id="PTHR47839">
    <property type="entry name" value="DOMAIN PROTEIN, PUTATIVE (AFU_ORTHOLOGUE AFUA_6G04830)-RELATED"/>
    <property type="match status" value="1"/>
</dbReference>
<feature type="region of interest" description="Disordered" evidence="1">
    <location>
        <begin position="1269"/>
        <end position="1300"/>
    </location>
</feature>